<dbReference type="OrthoDB" id="4507307at2"/>
<keyword evidence="2" id="KW-1185">Reference proteome</keyword>
<dbReference type="SUPFAM" id="SSF159245">
    <property type="entry name" value="AttH-like"/>
    <property type="match status" value="1"/>
</dbReference>
<evidence type="ECO:0000313" key="1">
    <source>
        <dbReference type="EMBL" id="ODQ85781.1"/>
    </source>
</evidence>
<evidence type="ECO:0008006" key="3">
    <source>
        <dbReference type="Google" id="ProtNLM"/>
    </source>
</evidence>
<sequence length="358" mass="39008">MSGASAKNLTGGIDPAREFVFATRPGDPEMRDSVSVWVFDDRGELGLPRVGIEAVAANWETHSLQVNVAFADGRVYRLRDDADARPVAGADGEPRVLGAGPLAFECVAPFDVWTMTFDGQAVQTTSADLAAGRKDGPLVDLRFEVEAKMAVPPWVQGAMQPTAAQQLTTTLVGDLMGGARYEQLFRATGVLAVAGRQHGFAGSGLRIRRQGVRRLEGFWGHCWQSAVFGSGRAFGYIAYPQRPDGQPNYNEGYLYAGDGTLVPARVVEAPWLRRLQARGEDVSVVLETDRGTVRIEGETVLSTHDLTDPSEIPAEQLAKMADWSFPALQQAGVRYRWDGEETIGMLERSSPIDQLEER</sequence>
<comment type="caution">
    <text evidence="1">The sequence shown here is derived from an EMBL/GenBank/DDBJ whole genome shotgun (WGS) entry which is preliminary data.</text>
</comment>
<dbReference type="RefSeq" id="WP_069407250.1">
    <property type="nucleotide sequence ID" value="NZ_MIGZ01000166.1"/>
</dbReference>
<reference evidence="2" key="1">
    <citation type="submission" date="2016-09" db="EMBL/GenBank/DDBJ databases">
        <authorList>
            <person name="Greninger A.L."/>
            <person name="Jerome K.R."/>
            <person name="Mcnair B."/>
            <person name="Wallis C."/>
            <person name="Fang F."/>
        </authorList>
    </citation>
    <scope>NUCLEOTIDE SEQUENCE [LARGE SCALE GENOMIC DNA]</scope>
    <source>
        <strain evidence="2">M7</strain>
    </source>
</reference>
<organism evidence="1 2">
    <name type="scientific">Mycolicibacterium holsaticum</name>
    <dbReference type="NCBI Taxonomy" id="152142"/>
    <lineage>
        <taxon>Bacteria</taxon>
        <taxon>Bacillati</taxon>
        <taxon>Actinomycetota</taxon>
        <taxon>Actinomycetes</taxon>
        <taxon>Mycobacteriales</taxon>
        <taxon>Mycobacteriaceae</taxon>
        <taxon>Mycolicibacterium</taxon>
    </lineage>
</organism>
<proteinExistence type="predicted"/>
<dbReference type="EMBL" id="MIGZ01000166">
    <property type="protein sequence ID" value="ODQ85781.1"/>
    <property type="molecule type" value="Genomic_DNA"/>
</dbReference>
<dbReference type="AlphaFoldDB" id="A0A1E3R7Q4"/>
<gene>
    <name evidence="1" type="ORF">BHQ17_22215</name>
</gene>
<name>A0A1E3R7Q4_9MYCO</name>
<accession>A0A1E3R7Q4</accession>
<dbReference type="Proteomes" id="UP000094243">
    <property type="component" value="Unassembled WGS sequence"/>
</dbReference>
<protein>
    <recommendedName>
        <fullName evidence="3">6-phosphofructokinase</fullName>
    </recommendedName>
</protein>
<evidence type="ECO:0000313" key="2">
    <source>
        <dbReference type="Proteomes" id="UP000094243"/>
    </source>
</evidence>